<organism evidence="1 2">
    <name type="scientific">Durusdinium trenchii</name>
    <dbReference type="NCBI Taxonomy" id="1381693"/>
    <lineage>
        <taxon>Eukaryota</taxon>
        <taxon>Sar</taxon>
        <taxon>Alveolata</taxon>
        <taxon>Dinophyceae</taxon>
        <taxon>Suessiales</taxon>
        <taxon>Symbiodiniaceae</taxon>
        <taxon>Durusdinium</taxon>
    </lineage>
</organism>
<proteinExistence type="predicted"/>
<dbReference type="Gene3D" id="4.10.410.40">
    <property type="match status" value="1"/>
</dbReference>
<gene>
    <name evidence="1" type="ORF">SCF082_LOCUS46451</name>
</gene>
<evidence type="ECO:0000313" key="2">
    <source>
        <dbReference type="Proteomes" id="UP001642464"/>
    </source>
</evidence>
<dbReference type="EMBL" id="CAXAMM010041391">
    <property type="protein sequence ID" value="CAK9099172.1"/>
    <property type="molecule type" value="Genomic_DNA"/>
</dbReference>
<feature type="non-terminal residue" evidence="1">
    <location>
        <position position="387"/>
    </location>
</feature>
<evidence type="ECO:0000313" key="1">
    <source>
        <dbReference type="EMBL" id="CAK9099172.1"/>
    </source>
</evidence>
<sequence>MTFRASKVKDSGELSYTFFFDDGDTTHTAIMNSVGADAVSHVITYPQADGTGNVTWTFDAYTKSATLTGIEEGSEVMAEVTAKVDMSEEWGCKPYVRKLSWGDLKRVQTLDIAEQVCVVLCDEDGTPIYSEEEAHLLEKFHTDDLKKVLDVATSFNSLDEQSELLDVLDEDELSEQLAFDQLEPMDNAYWRNGLLIEVLIRLLGSSKGSKLKPETWMRMSSVGSINIGMRVNTGGLSKGLGNARGQLQGFSGAVSSVGISISRANDGIITSFAKIGLAIQGVQSLARGIVSAVSGPLSLAASNEQTMVSFEVLTGSAEQATKTLGELRDFASSTPFQLPEISDSAKKLIAFGFSADEVTGELRKLGDISAGLNIPLSDLSDIYGKAR</sequence>
<dbReference type="Proteomes" id="UP001642464">
    <property type="component" value="Unassembled WGS sequence"/>
</dbReference>
<name>A0ABP0RIY3_9DINO</name>
<protein>
    <submittedName>
        <fullName evidence="1">Phage tape measure protein</fullName>
    </submittedName>
</protein>
<reference evidence="1 2" key="1">
    <citation type="submission" date="2024-02" db="EMBL/GenBank/DDBJ databases">
        <authorList>
            <person name="Chen Y."/>
            <person name="Shah S."/>
            <person name="Dougan E. K."/>
            <person name="Thang M."/>
            <person name="Chan C."/>
        </authorList>
    </citation>
    <scope>NUCLEOTIDE SEQUENCE [LARGE SCALE GENOMIC DNA]</scope>
</reference>
<accession>A0ABP0RIY3</accession>
<comment type="caution">
    <text evidence="1">The sequence shown here is derived from an EMBL/GenBank/DDBJ whole genome shotgun (WGS) entry which is preliminary data.</text>
</comment>
<keyword evidence="2" id="KW-1185">Reference proteome</keyword>